<dbReference type="Bgee" id="ENSOANG00000005199">
    <property type="expression patterns" value="Expressed in liver and 7 other cell types or tissues"/>
</dbReference>
<keyword evidence="11" id="KW-1015">Disulfide bond</keyword>
<accession>F7C6H1</accession>
<evidence type="ECO:0000256" key="4">
    <source>
        <dbReference type="ARBA" id="ARBA00022659"/>
    </source>
</evidence>
<dbReference type="STRING" id="9258.ENSOANP00000008258"/>
<feature type="domain" description="Peptidase S1" evidence="13">
    <location>
        <begin position="56"/>
        <end position="297"/>
    </location>
</feature>
<dbReference type="FunCoup" id="F7C6H1">
    <property type="interactions" value="135"/>
</dbReference>
<evidence type="ECO:0000313" key="14">
    <source>
        <dbReference type="Ensembl" id="ENSOANP00000008258.2"/>
    </source>
</evidence>
<dbReference type="FunFam" id="2.40.10.10:FF:000159">
    <property type="entry name" value="Complement C1r subcomponent like"/>
    <property type="match status" value="1"/>
</dbReference>
<dbReference type="PROSITE" id="PS50240">
    <property type="entry name" value="TRYPSIN_DOM"/>
    <property type="match status" value="1"/>
</dbReference>
<dbReference type="Gene3D" id="2.10.70.10">
    <property type="entry name" value="Complement Module, domain 1"/>
    <property type="match status" value="1"/>
</dbReference>
<evidence type="ECO:0000256" key="5">
    <source>
        <dbReference type="ARBA" id="ARBA00022670"/>
    </source>
</evidence>
<dbReference type="PRINTS" id="PR00722">
    <property type="entry name" value="CHYMOTRYPSIN"/>
</dbReference>
<evidence type="ECO:0000256" key="2">
    <source>
        <dbReference type="ARBA" id="ARBA00022525"/>
    </source>
</evidence>
<dbReference type="InterPro" id="IPR001314">
    <property type="entry name" value="Peptidase_S1A"/>
</dbReference>
<sequence>ARPCPPLTLLSAFPRSGTYSCSAQGSWKDQLGGKKIPLCLPVCGQPVTPVVHKQRIIGGDKAQPGNFPWQAFIRVQGRSGGALLGDRWVLTAAHIFRPKGGFGPQDLEQVDVFLGHTDLEEIEKLGAHPVRRVVIHPDYRPDDPDDFNADIALLELEDGVKLGPDLLPICLPDPANVSYYDPGRLGYVSGFGEERKRLSDQLKYVRLPVAARDTCQAWLRKHRRADVFSQNMFCAGDQAQRQDACQGDSGGVFAVQDDHSDRWVASGIVSWGIGCGKGYGFYTNVLKYVAWIQEVMSGGEAGA</sequence>
<keyword evidence="12" id="KW-0325">Glycoprotein</keyword>
<dbReference type="InParanoid" id="F7C6H1"/>
<dbReference type="Proteomes" id="UP000002279">
    <property type="component" value="Unplaced"/>
</dbReference>
<dbReference type="CDD" id="cd00190">
    <property type="entry name" value="Tryp_SPc"/>
    <property type="match status" value="1"/>
</dbReference>
<dbReference type="GO" id="GO:0006958">
    <property type="term" value="P:complement activation, classical pathway"/>
    <property type="evidence" value="ECO:0007669"/>
    <property type="project" value="UniProtKB-KW"/>
</dbReference>
<dbReference type="GO" id="GO:0045087">
    <property type="term" value="P:innate immune response"/>
    <property type="evidence" value="ECO:0007669"/>
    <property type="project" value="UniProtKB-KW"/>
</dbReference>
<dbReference type="PANTHER" id="PTHR24255:SF25">
    <property type="entry name" value="COMPLEMENT C1R SUBCOMPONENT"/>
    <property type="match status" value="1"/>
</dbReference>
<dbReference type="InterPro" id="IPR043504">
    <property type="entry name" value="Peptidase_S1_PA_chymotrypsin"/>
</dbReference>
<dbReference type="GO" id="GO:0006508">
    <property type="term" value="P:proteolysis"/>
    <property type="evidence" value="ECO:0007669"/>
    <property type="project" value="UniProtKB-KW"/>
</dbReference>
<keyword evidence="3" id="KW-0399">Innate immunity</keyword>
<evidence type="ECO:0000256" key="3">
    <source>
        <dbReference type="ARBA" id="ARBA00022588"/>
    </source>
</evidence>
<keyword evidence="2" id="KW-0964">Secreted</keyword>
<dbReference type="InterPro" id="IPR009003">
    <property type="entry name" value="Peptidase_S1_PA"/>
</dbReference>
<keyword evidence="10" id="KW-0180">Complement pathway</keyword>
<reference evidence="14" key="1">
    <citation type="submission" date="2025-08" db="UniProtKB">
        <authorList>
            <consortium name="Ensembl"/>
        </authorList>
    </citation>
    <scope>IDENTIFICATION</scope>
    <source>
        <strain evidence="14">Glennie</strain>
    </source>
</reference>
<dbReference type="SUPFAM" id="SSF50494">
    <property type="entry name" value="Trypsin-like serine proteases"/>
    <property type="match status" value="1"/>
</dbReference>
<dbReference type="GeneTree" id="ENSGT00940000158621"/>
<dbReference type="InterPro" id="IPR033116">
    <property type="entry name" value="TRYPSIN_SER"/>
</dbReference>
<dbReference type="Pfam" id="PF00089">
    <property type="entry name" value="Trypsin"/>
    <property type="match status" value="1"/>
</dbReference>
<keyword evidence="6" id="KW-0732">Signal</keyword>
<evidence type="ECO:0000256" key="12">
    <source>
        <dbReference type="ARBA" id="ARBA00023180"/>
    </source>
</evidence>
<evidence type="ECO:0000313" key="15">
    <source>
        <dbReference type="Proteomes" id="UP000002279"/>
    </source>
</evidence>
<evidence type="ECO:0000256" key="9">
    <source>
        <dbReference type="ARBA" id="ARBA00022859"/>
    </source>
</evidence>
<name>F7C6H1_ORNAN</name>
<dbReference type="Gene3D" id="2.40.10.10">
    <property type="entry name" value="Trypsin-like serine proteases"/>
    <property type="match status" value="3"/>
</dbReference>
<keyword evidence="5" id="KW-0645">Protease</keyword>
<dbReference type="SMART" id="SM00020">
    <property type="entry name" value="Tryp_SPc"/>
    <property type="match status" value="1"/>
</dbReference>
<dbReference type="FunFam" id="2.40.10.10:FF:000035">
    <property type="entry name" value="Complement C1r subcomponent"/>
    <property type="match status" value="1"/>
</dbReference>
<dbReference type="GO" id="GO:0004252">
    <property type="term" value="F:serine-type endopeptidase activity"/>
    <property type="evidence" value="ECO:0007669"/>
    <property type="project" value="InterPro"/>
</dbReference>
<dbReference type="OMA" id="QHESHNF"/>
<evidence type="ECO:0000256" key="1">
    <source>
        <dbReference type="ARBA" id="ARBA00004613"/>
    </source>
</evidence>
<dbReference type="GO" id="GO:0005576">
    <property type="term" value="C:extracellular region"/>
    <property type="evidence" value="ECO:0007669"/>
    <property type="project" value="UniProtKB-SubCell"/>
</dbReference>
<evidence type="ECO:0000256" key="7">
    <source>
        <dbReference type="ARBA" id="ARBA00022801"/>
    </source>
</evidence>
<evidence type="ECO:0000256" key="8">
    <source>
        <dbReference type="ARBA" id="ARBA00022825"/>
    </source>
</evidence>
<evidence type="ECO:0000256" key="10">
    <source>
        <dbReference type="ARBA" id="ARBA00022875"/>
    </source>
</evidence>
<organism evidence="14 15">
    <name type="scientific">Ornithorhynchus anatinus</name>
    <name type="common">Duckbill platypus</name>
    <dbReference type="NCBI Taxonomy" id="9258"/>
    <lineage>
        <taxon>Eukaryota</taxon>
        <taxon>Metazoa</taxon>
        <taxon>Chordata</taxon>
        <taxon>Craniata</taxon>
        <taxon>Vertebrata</taxon>
        <taxon>Euteleostomi</taxon>
        <taxon>Mammalia</taxon>
        <taxon>Monotremata</taxon>
        <taxon>Ornithorhynchidae</taxon>
        <taxon>Ornithorhynchus</taxon>
    </lineage>
</organism>
<protein>
    <recommendedName>
        <fullName evidence="13">Peptidase S1 domain-containing protein</fullName>
    </recommendedName>
</protein>
<reference evidence="14" key="2">
    <citation type="submission" date="2025-09" db="UniProtKB">
        <authorList>
            <consortium name="Ensembl"/>
        </authorList>
    </citation>
    <scope>IDENTIFICATION</scope>
    <source>
        <strain evidence="14">Glennie</strain>
    </source>
</reference>
<proteinExistence type="predicted"/>
<keyword evidence="15" id="KW-1185">Reference proteome</keyword>
<keyword evidence="7" id="KW-0378">Hydrolase</keyword>
<keyword evidence="9" id="KW-0391">Immunity</keyword>
<dbReference type="HOGENOM" id="CLU_006842_0_0_1"/>
<dbReference type="GO" id="GO:0008236">
    <property type="term" value="F:serine-type peptidase activity"/>
    <property type="evidence" value="ECO:0000318"/>
    <property type="project" value="GO_Central"/>
</dbReference>
<evidence type="ECO:0000256" key="11">
    <source>
        <dbReference type="ARBA" id="ARBA00023157"/>
    </source>
</evidence>
<dbReference type="GO" id="GO:0005886">
    <property type="term" value="C:plasma membrane"/>
    <property type="evidence" value="ECO:0000318"/>
    <property type="project" value="GO_Central"/>
</dbReference>
<dbReference type="AlphaFoldDB" id="F7C6H1"/>
<dbReference type="eggNOG" id="KOG3627">
    <property type="taxonomic scope" value="Eukaryota"/>
</dbReference>
<comment type="subcellular location">
    <subcellularLocation>
        <location evidence="1">Secreted</location>
    </subcellularLocation>
</comment>
<keyword evidence="4" id="KW-0768">Sushi</keyword>
<dbReference type="MEROPS" id="S01.209"/>
<dbReference type="PROSITE" id="PS00135">
    <property type="entry name" value="TRYPSIN_SER"/>
    <property type="match status" value="1"/>
</dbReference>
<dbReference type="InterPro" id="IPR001254">
    <property type="entry name" value="Trypsin_dom"/>
</dbReference>
<keyword evidence="8" id="KW-0720">Serine protease</keyword>
<evidence type="ECO:0000259" key="13">
    <source>
        <dbReference type="PROSITE" id="PS50240"/>
    </source>
</evidence>
<dbReference type="Ensembl" id="ENSOANT00000008260.2">
    <property type="protein sequence ID" value="ENSOANP00000008258.2"/>
    <property type="gene ID" value="ENSOANG00000005199.2"/>
</dbReference>
<evidence type="ECO:0000256" key="6">
    <source>
        <dbReference type="ARBA" id="ARBA00022729"/>
    </source>
</evidence>
<dbReference type="PANTHER" id="PTHR24255">
    <property type="entry name" value="COMPLEMENT COMPONENT 1, S SUBCOMPONENT-RELATED"/>
    <property type="match status" value="1"/>
</dbReference>